<dbReference type="EMBL" id="RSFA01000013">
    <property type="protein sequence ID" value="RSD32217.1"/>
    <property type="molecule type" value="Genomic_DNA"/>
</dbReference>
<feature type="domain" description="Metallo-beta-lactamase" evidence="3">
    <location>
        <begin position="63"/>
        <end position="274"/>
    </location>
</feature>
<comment type="caution">
    <text evidence="4">The sequence shown here is derived from an EMBL/GenBank/DDBJ whole genome shotgun (WGS) entry which is preliminary data.</text>
</comment>
<proteinExistence type="predicted"/>
<evidence type="ECO:0000256" key="1">
    <source>
        <dbReference type="ARBA" id="ARBA00022801"/>
    </source>
</evidence>
<dbReference type="RefSeq" id="WP_125320070.1">
    <property type="nucleotide sequence ID" value="NZ_AP024889.1"/>
</dbReference>
<gene>
    <name evidence="4" type="ORF">EJA03_04610</name>
</gene>
<dbReference type="InterPro" id="IPR044094">
    <property type="entry name" value="AtsA-like_MBL-fold"/>
</dbReference>
<keyword evidence="2" id="KW-0732">Signal</keyword>
<name>A0A3R9L3I7_9VIBR</name>
<dbReference type="PANTHER" id="PTHR46018:SF2">
    <property type="entry name" value="ZINC PHOSPHODIESTERASE ELAC PROTEIN 1"/>
    <property type="match status" value="1"/>
</dbReference>
<feature type="signal peptide" evidence="2">
    <location>
        <begin position="1"/>
        <end position="23"/>
    </location>
</feature>
<sequence>MKQPLKVLILAMGLSLGSVNSYALSLEPLEKDFTLQLLGSGGPISDDLRASSGELIWWKGKSRVMIDAGGGVYLRFGQAGGKLEELDFLGLSHFHTDHVADVPALLKGGYFFDRQDPLDIAGPEAGSAFPSMTGYMKALFDGDKGAYAYLNGLFDGSDGLFPVTITDVPYTSSQGTQVYQQDGLTIYALGIPHGDVPCLAYRIESEDGVMVISADQNGSNPDFVEFAQGADILLMPLAIHEDADEVSAFLHAKPSIVGKIAAQVNPKLLVLNHWMGLGLKLKPESINIVKQYYKGQVIAGHDLSSYPMSAAKEMSNEQ</sequence>
<dbReference type="SUPFAM" id="SSF56281">
    <property type="entry name" value="Metallo-hydrolase/oxidoreductase"/>
    <property type="match status" value="1"/>
</dbReference>
<organism evidence="4 5">
    <name type="scientific">Vibrio pectenicida</name>
    <dbReference type="NCBI Taxonomy" id="62763"/>
    <lineage>
        <taxon>Bacteria</taxon>
        <taxon>Pseudomonadati</taxon>
        <taxon>Pseudomonadota</taxon>
        <taxon>Gammaproteobacteria</taxon>
        <taxon>Vibrionales</taxon>
        <taxon>Vibrionaceae</taxon>
        <taxon>Vibrio</taxon>
    </lineage>
</organism>
<dbReference type="Gene3D" id="3.60.15.10">
    <property type="entry name" value="Ribonuclease Z/Hydroxyacylglutathione hydrolase-like"/>
    <property type="match status" value="1"/>
</dbReference>
<dbReference type="PANTHER" id="PTHR46018">
    <property type="entry name" value="ZINC PHOSPHODIESTERASE ELAC PROTEIN 1"/>
    <property type="match status" value="1"/>
</dbReference>
<evidence type="ECO:0000256" key="2">
    <source>
        <dbReference type="SAM" id="SignalP"/>
    </source>
</evidence>
<dbReference type="InterPro" id="IPR001279">
    <property type="entry name" value="Metallo-B-lactamas"/>
</dbReference>
<dbReference type="Proteomes" id="UP000269041">
    <property type="component" value="Unassembled WGS sequence"/>
</dbReference>
<evidence type="ECO:0000259" key="3">
    <source>
        <dbReference type="Pfam" id="PF12706"/>
    </source>
</evidence>
<protein>
    <submittedName>
        <fullName evidence="4">MBL fold metallo-hydrolase</fullName>
    </submittedName>
</protein>
<dbReference type="GO" id="GO:0042781">
    <property type="term" value="F:3'-tRNA processing endoribonuclease activity"/>
    <property type="evidence" value="ECO:0007669"/>
    <property type="project" value="TreeGrafter"/>
</dbReference>
<keyword evidence="5" id="KW-1185">Reference proteome</keyword>
<dbReference type="Pfam" id="PF12706">
    <property type="entry name" value="Lactamase_B_2"/>
    <property type="match status" value="1"/>
</dbReference>
<reference evidence="4 5" key="1">
    <citation type="submission" date="2018-12" db="EMBL/GenBank/DDBJ databases">
        <title>Genomic taxonomy of the Vibrionaceae family.</title>
        <authorList>
            <person name="Gomez-Gil B."/>
            <person name="Enciso-Ibarra K."/>
        </authorList>
    </citation>
    <scope>NUCLEOTIDE SEQUENCE [LARGE SCALE GENOMIC DNA]</scope>
    <source>
        <strain evidence="4 5">CAIM 594</strain>
    </source>
</reference>
<keyword evidence="1 4" id="KW-0378">Hydrolase</keyword>
<dbReference type="AlphaFoldDB" id="A0A3R9L3I7"/>
<dbReference type="InterPro" id="IPR036866">
    <property type="entry name" value="RibonucZ/Hydroxyglut_hydro"/>
</dbReference>
<feature type="chain" id="PRO_5018747535" evidence="2">
    <location>
        <begin position="24"/>
        <end position="318"/>
    </location>
</feature>
<dbReference type="OrthoDB" id="9803916at2"/>
<dbReference type="CDD" id="cd07719">
    <property type="entry name" value="arylsulfatase_AtsA-like_MBL-fold"/>
    <property type="match status" value="1"/>
</dbReference>
<evidence type="ECO:0000313" key="5">
    <source>
        <dbReference type="Proteomes" id="UP000269041"/>
    </source>
</evidence>
<accession>A0A3R9L3I7</accession>
<evidence type="ECO:0000313" key="4">
    <source>
        <dbReference type="EMBL" id="RSD32217.1"/>
    </source>
</evidence>